<comment type="caution">
    <text evidence="1">The sequence shown here is derived from an EMBL/GenBank/DDBJ whole genome shotgun (WGS) entry which is preliminary data.</text>
</comment>
<gene>
    <name evidence="1" type="ORF">INT44_003541</name>
</gene>
<evidence type="ECO:0000313" key="2">
    <source>
        <dbReference type="Proteomes" id="UP000612746"/>
    </source>
</evidence>
<reference evidence="1" key="1">
    <citation type="submission" date="2020-12" db="EMBL/GenBank/DDBJ databases">
        <title>Metabolic potential, ecology and presence of endohyphal bacteria is reflected in genomic diversity of Mucoromycotina.</title>
        <authorList>
            <person name="Muszewska A."/>
            <person name="Okrasinska A."/>
            <person name="Steczkiewicz K."/>
            <person name="Drgas O."/>
            <person name="Orlowska M."/>
            <person name="Perlinska-Lenart U."/>
            <person name="Aleksandrzak-Piekarczyk T."/>
            <person name="Szatraj K."/>
            <person name="Zielenkiewicz U."/>
            <person name="Pilsyk S."/>
            <person name="Malc E."/>
            <person name="Mieczkowski P."/>
            <person name="Kruszewska J.S."/>
            <person name="Biernat P."/>
            <person name="Pawlowska J."/>
        </authorList>
    </citation>
    <scope>NUCLEOTIDE SEQUENCE</scope>
    <source>
        <strain evidence="1">WA0000051536</strain>
    </source>
</reference>
<protein>
    <submittedName>
        <fullName evidence="1">Uncharacterized protein</fullName>
    </submittedName>
</protein>
<dbReference type="Proteomes" id="UP000612746">
    <property type="component" value="Unassembled WGS sequence"/>
</dbReference>
<evidence type="ECO:0000313" key="1">
    <source>
        <dbReference type="EMBL" id="KAG2180537.1"/>
    </source>
</evidence>
<organism evidence="1 2">
    <name type="scientific">Umbelopsis vinacea</name>
    <dbReference type="NCBI Taxonomy" id="44442"/>
    <lineage>
        <taxon>Eukaryota</taxon>
        <taxon>Fungi</taxon>
        <taxon>Fungi incertae sedis</taxon>
        <taxon>Mucoromycota</taxon>
        <taxon>Mucoromycotina</taxon>
        <taxon>Umbelopsidomycetes</taxon>
        <taxon>Umbelopsidales</taxon>
        <taxon>Umbelopsidaceae</taxon>
        <taxon>Umbelopsis</taxon>
    </lineage>
</organism>
<dbReference type="OrthoDB" id="5562028at2759"/>
<sequence length="207" mass="23260">MANKLVTLDEDANESQRKLGRNALTLYSPPLLHMGSCCSKQNHDSEHPPLLHDGENGNYGSTQIQQQLLYPPAPAIDHIKEQEFWNHVLERTEQQLIDISSAQTDLLQNQDAQERSEKYQSVYIWDILNQIQYDMLWPSATNPKLPKGQLTPAAACEQLCSAAPNGGLGEEDMDWLYQTMDDIQDAVGNINVRPVGDIVVNLTFSEN</sequence>
<accession>A0A8H7PUF9</accession>
<keyword evidence="2" id="KW-1185">Reference proteome</keyword>
<proteinExistence type="predicted"/>
<name>A0A8H7PUF9_9FUNG</name>
<dbReference type="AlphaFoldDB" id="A0A8H7PUF9"/>
<dbReference type="EMBL" id="JAEPRA010000009">
    <property type="protein sequence ID" value="KAG2180537.1"/>
    <property type="molecule type" value="Genomic_DNA"/>
</dbReference>